<evidence type="ECO:0000256" key="1">
    <source>
        <dbReference type="ARBA" id="ARBA00012513"/>
    </source>
</evidence>
<dbReference type="PANTHER" id="PTHR47634">
    <property type="entry name" value="PROTEIN KINASE DOMAIN-CONTAINING PROTEIN-RELATED"/>
    <property type="match status" value="1"/>
</dbReference>
<organism evidence="10 11">
    <name type="scientific">Favolaschia claudopus</name>
    <dbReference type="NCBI Taxonomy" id="2862362"/>
    <lineage>
        <taxon>Eukaryota</taxon>
        <taxon>Fungi</taxon>
        <taxon>Dikarya</taxon>
        <taxon>Basidiomycota</taxon>
        <taxon>Agaricomycotina</taxon>
        <taxon>Agaricomycetes</taxon>
        <taxon>Agaricomycetidae</taxon>
        <taxon>Agaricales</taxon>
        <taxon>Marasmiineae</taxon>
        <taxon>Mycenaceae</taxon>
        <taxon>Favolaschia</taxon>
    </lineage>
</organism>
<dbReference type="Gene3D" id="3.30.200.20">
    <property type="entry name" value="Phosphorylase Kinase, domain 1"/>
    <property type="match status" value="1"/>
</dbReference>
<dbReference type="GO" id="GO:0050684">
    <property type="term" value="P:regulation of mRNA processing"/>
    <property type="evidence" value="ECO:0007669"/>
    <property type="project" value="TreeGrafter"/>
</dbReference>
<accession>A0AAW0EBT0</accession>
<dbReference type="PANTHER" id="PTHR47634:SF9">
    <property type="entry name" value="PROTEIN KINASE DOMAIN-CONTAINING PROTEIN-RELATED"/>
    <property type="match status" value="1"/>
</dbReference>
<dbReference type="GO" id="GO:0005524">
    <property type="term" value="F:ATP binding"/>
    <property type="evidence" value="ECO:0007669"/>
    <property type="project" value="UniProtKB-KW"/>
</dbReference>
<keyword evidence="11" id="KW-1185">Reference proteome</keyword>
<dbReference type="Gene3D" id="1.10.510.10">
    <property type="entry name" value="Transferase(Phosphotransferase) domain 1"/>
    <property type="match status" value="1"/>
</dbReference>
<protein>
    <recommendedName>
        <fullName evidence="1">non-specific serine/threonine protein kinase</fullName>
        <ecNumber evidence="1">2.7.11.1</ecNumber>
    </recommendedName>
</protein>
<evidence type="ECO:0000256" key="8">
    <source>
        <dbReference type="ARBA" id="ARBA00048679"/>
    </source>
</evidence>
<evidence type="ECO:0000259" key="9">
    <source>
        <dbReference type="PROSITE" id="PS50011"/>
    </source>
</evidence>
<gene>
    <name evidence="10" type="ORF">R3P38DRAFT_2595640</name>
</gene>
<comment type="catalytic activity">
    <reaction evidence="7">
        <text>L-threonyl-[protein] + ATP = O-phospho-L-threonyl-[protein] + ADP + H(+)</text>
        <dbReference type="Rhea" id="RHEA:46608"/>
        <dbReference type="Rhea" id="RHEA-COMP:11060"/>
        <dbReference type="Rhea" id="RHEA-COMP:11605"/>
        <dbReference type="ChEBI" id="CHEBI:15378"/>
        <dbReference type="ChEBI" id="CHEBI:30013"/>
        <dbReference type="ChEBI" id="CHEBI:30616"/>
        <dbReference type="ChEBI" id="CHEBI:61977"/>
        <dbReference type="ChEBI" id="CHEBI:456216"/>
        <dbReference type="EC" id="2.7.11.1"/>
    </reaction>
</comment>
<keyword evidence="4" id="KW-0547">Nucleotide-binding</keyword>
<evidence type="ECO:0000313" key="10">
    <source>
        <dbReference type="EMBL" id="KAK7061247.1"/>
    </source>
</evidence>
<keyword evidence="3" id="KW-0808">Transferase</keyword>
<dbReference type="InterPro" id="IPR051334">
    <property type="entry name" value="SRPK"/>
</dbReference>
<dbReference type="EC" id="2.7.11.1" evidence="1"/>
<sequence length="438" mass="49184">MAHYAQFPDVELVNNYRPGGFHPVELSDTFNKGRYIVLHKLGYGTYSTVWLAKDCVSGKNVSLKILAAHASQWSGNNTSEEEELKVLSRLQSEEDSEEEGRQYVMQLLDHFVHTGPNGLHRCIVTELLGPSLASDIEDLYPTERFPPSIARALIRQIAYGVRFLHRKGIVHGDLHIGNILLSSTKLSILASQEEIESYYGEPEKCSLRLMPSKVTTHEGVDDDSSFPPLAPHVPRYVIETPDPTPLLHLCLDEPEHVHVKLCDFSESSVIDPSVSTAPRIANIPKLYRAPEIMLGQPSIPSPSTDIWALAVLFHSLFTGGASLFYSSYGLQDELLREMVLVMKTKLPEPTWSSWASRSRFFDEEGRWIADASISESLPYHSGKFLKIREGVIDERERGLLKQMLKSMVALEPEERVTIEDVVKSEWFTQYCCGSGTPS</sequence>
<dbReference type="Pfam" id="PF00069">
    <property type="entry name" value="Pkinase"/>
    <property type="match status" value="2"/>
</dbReference>
<feature type="domain" description="Protein kinase" evidence="9">
    <location>
        <begin position="35"/>
        <end position="427"/>
    </location>
</feature>
<comment type="caution">
    <text evidence="10">The sequence shown here is derived from an EMBL/GenBank/DDBJ whole genome shotgun (WGS) entry which is preliminary data.</text>
</comment>
<evidence type="ECO:0000256" key="3">
    <source>
        <dbReference type="ARBA" id="ARBA00022679"/>
    </source>
</evidence>
<dbReference type="EMBL" id="JAWWNJ010000002">
    <property type="protein sequence ID" value="KAK7061247.1"/>
    <property type="molecule type" value="Genomic_DNA"/>
</dbReference>
<proteinExistence type="predicted"/>
<evidence type="ECO:0000256" key="7">
    <source>
        <dbReference type="ARBA" id="ARBA00047899"/>
    </source>
</evidence>
<evidence type="ECO:0000256" key="4">
    <source>
        <dbReference type="ARBA" id="ARBA00022741"/>
    </source>
</evidence>
<dbReference type="InterPro" id="IPR000719">
    <property type="entry name" value="Prot_kinase_dom"/>
</dbReference>
<name>A0AAW0EBT0_9AGAR</name>
<dbReference type="PROSITE" id="PS50011">
    <property type="entry name" value="PROTEIN_KINASE_DOM"/>
    <property type="match status" value="1"/>
</dbReference>
<dbReference type="GO" id="GO:0004674">
    <property type="term" value="F:protein serine/threonine kinase activity"/>
    <property type="evidence" value="ECO:0007669"/>
    <property type="project" value="UniProtKB-KW"/>
</dbReference>
<dbReference type="InterPro" id="IPR011009">
    <property type="entry name" value="Kinase-like_dom_sf"/>
</dbReference>
<evidence type="ECO:0000256" key="5">
    <source>
        <dbReference type="ARBA" id="ARBA00022777"/>
    </source>
</evidence>
<evidence type="ECO:0000313" key="11">
    <source>
        <dbReference type="Proteomes" id="UP001362999"/>
    </source>
</evidence>
<dbReference type="SUPFAM" id="SSF56112">
    <property type="entry name" value="Protein kinase-like (PK-like)"/>
    <property type="match status" value="1"/>
</dbReference>
<keyword evidence="6" id="KW-0067">ATP-binding</keyword>
<comment type="catalytic activity">
    <reaction evidence="8">
        <text>L-seryl-[protein] + ATP = O-phospho-L-seryl-[protein] + ADP + H(+)</text>
        <dbReference type="Rhea" id="RHEA:17989"/>
        <dbReference type="Rhea" id="RHEA-COMP:9863"/>
        <dbReference type="Rhea" id="RHEA-COMP:11604"/>
        <dbReference type="ChEBI" id="CHEBI:15378"/>
        <dbReference type="ChEBI" id="CHEBI:29999"/>
        <dbReference type="ChEBI" id="CHEBI:30616"/>
        <dbReference type="ChEBI" id="CHEBI:83421"/>
        <dbReference type="ChEBI" id="CHEBI:456216"/>
        <dbReference type="EC" id="2.7.11.1"/>
    </reaction>
</comment>
<dbReference type="GO" id="GO:0000245">
    <property type="term" value="P:spliceosomal complex assembly"/>
    <property type="evidence" value="ECO:0007669"/>
    <property type="project" value="TreeGrafter"/>
</dbReference>
<dbReference type="AlphaFoldDB" id="A0AAW0EBT0"/>
<evidence type="ECO:0000256" key="2">
    <source>
        <dbReference type="ARBA" id="ARBA00022527"/>
    </source>
</evidence>
<keyword evidence="2" id="KW-0723">Serine/threonine-protein kinase</keyword>
<evidence type="ECO:0000256" key="6">
    <source>
        <dbReference type="ARBA" id="ARBA00022840"/>
    </source>
</evidence>
<keyword evidence="5 10" id="KW-0418">Kinase</keyword>
<dbReference type="Proteomes" id="UP001362999">
    <property type="component" value="Unassembled WGS sequence"/>
</dbReference>
<reference evidence="10 11" key="1">
    <citation type="journal article" date="2024" name="J Genomics">
        <title>Draft genome sequencing and assembly of Favolaschia claudopus CIRM-BRFM 2984 isolated from oak limbs.</title>
        <authorList>
            <person name="Navarro D."/>
            <person name="Drula E."/>
            <person name="Chaduli D."/>
            <person name="Cazenave R."/>
            <person name="Ahrendt S."/>
            <person name="Wang J."/>
            <person name="Lipzen A."/>
            <person name="Daum C."/>
            <person name="Barry K."/>
            <person name="Grigoriev I.V."/>
            <person name="Favel A."/>
            <person name="Rosso M.N."/>
            <person name="Martin F."/>
        </authorList>
    </citation>
    <scope>NUCLEOTIDE SEQUENCE [LARGE SCALE GENOMIC DNA]</scope>
    <source>
        <strain evidence="10 11">CIRM-BRFM 2984</strain>
    </source>
</reference>